<organism evidence="1">
    <name type="scientific">bioreactor metagenome</name>
    <dbReference type="NCBI Taxonomy" id="1076179"/>
    <lineage>
        <taxon>unclassified sequences</taxon>
        <taxon>metagenomes</taxon>
        <taxon>ecological metagenomes</taxon>
    </lineage>
</organism>
<name>A0A645GRZ5_9ZZZZ</name>
<evidence type="ECO:0000313" key="1">
    <source>
        <dbReference type="EMBL" id="MPN29638.1"/>
    </source>
</evidence>
<sequence>MILRQSRAEEAGGYAADGGGLARQHLGLGFADGAGKPVQQVFQHTGEVVVILRGEEPEAVGLGHQLAHPLHRGGRGVLQVLIEEGYVGVVQQSQLGLVGHRRLGGPGQLKVKGVLAQRADNGQQLEFFHNAVPRLKARERAGHIPGCPARYPACIGPWGRCRTGRTS</sequence>
<comment type="caution">
    <text evidence="1">The sequence shown here is derived from an EMBL/GenBank/DDBJ whole genome shotgun (WGS) entry which is preliminary data.</text>
</comment>
<dbReference type="AlphaFoldDB" id="A0A645GRZ5"/>
<protein>
    <submittedName>
        <fullName evidence="1">Uncharacterized protein</fullName>
    </submittedName>
</protein>
<dbReference type="EMBL" id="VSSQ01080430">
    <property type="protein sequence ID" value="MPN29638.1"/>
    <property type="molecule type" value="Genomic_DNA"/>
</dbReference>
<gene>
    <name evidence="1" type="ORF">SDC9_177091</name>
</gene>
<proteinExistence type="predicted"/>
<accession>A0A645GRZ5</accession>
<reference evidence="1" key="1">
    <citation type="submission" date="2019-08" db="EMBL/GenBank/DDBJ databases">
        <authorList>
            <person name="Kucharzyk K."/>
            <person name="Murdoch R.W."/>
            <person name="Higgins S."/>
            <person name="Loffler F."/>
        </authorList>
    </citation>
    <scope>NUCLEOTIDE SEQUENCE</scope>
</reference>